<feature type="domain" description="Pyridoxamine 5'-phosphate oxidase N-terminal" evidence="1">
    <location>
        <begin position="12"/>
        <end position="123"/>
    </location>
</feature>
<protein>
    <submittedName>
        <fullName evidence="2">Pyridoxamine 5'-phosphate oxidase family protein</fullName>
    </submittedName>
</protein>
<dbReference type="Proteomes" id="UP001285636">
    <property type="component" value="Unassembled WGS sequence"/>
</dbReference>
<evidence type="ECO:0000259" key="1">
    <source>
        <dbReference type="Pfam" id="PF01243"/>
    </source>
</evidence>
<comment type="caution">
    <text evidence="2">The sequence shown here is derived from an EMBL/GenBank/DDBJ whole genome shotgun (WGS) entry which is preliminary data.</text>
</comment>
<dbReference type="Pfam" id="PF01243">
    <property type="entry name" value="PNPOx_N"/>
    <property type="match status" value="1"/>
</dbReference>
<organism evidence="2 3">
    <name type="scientific">Alkalihalophilus pseudofirmus</name>
    <name type="common">Bacillus pseudofirmus</name>
    <dbReference type="NCBI Taxonomy" id="79885"/>
    <lineage>
        <taxon>Bacteria</taxon>
        <taxon>Bacillati</taxon>
        <taxon>Bacillota</taxon>
        <taxon>Bacilli</taxon>
        <taxon>Bacillales</taxon>
        <taxon>Bacillaceae</taxon>
        <taxon>Alkalihalophilus</taxon>
    </lineage>
</organism>
<gene>
    <name evidence="2" type="ORF">RYX45_01730</name>
</gene>
<accession>A0AAJ2KU35</accession>
<sequence>MKIIRDRGEVDMEQLLKKSLFAHLATVEENVPRDSPVWFLWEEGKLWIIGDVNTDSFPRRIEAEPQCAVGIVEYDQRTGKVIHIGFRGAGEVVSFDQDRANRLLTRYLGADQDKWDPRFRSFGKTAILISITPETVVVRDQSYKVLE</sequence>
<dbReference type="Gene3D" id="2.30.110.10">
    <property type="entry name" value="Electron Transport, Fmn-binding Protein, Chain A"/>
    <property type="match status" value="1"/>
</dbReference>
<evidence type="ECO:0000313" key="3">
    <source>
        <dbReference type="Proteomes" id="UP001285636"/>
    </source>
</evidence>
<proteinExistence type="predicted"/>
<dbReference type="EMBL" id="JAWJAY010000001">
    <property type="protein sequence ID" value="MDV2883883.1"/>
    <property type="molecule type" value="Genomic_DNA"/>
</dbReference>
<name>A0AAJ2KU35_ALKPS</name>
<dbReference type="SUPFAM" id="SSF50475">
    <property type="entry name" value="FMN-binding split barrel"/>
    <property type="match status" value="1"/>
</dbReference>
<evidence type="ECO:0000313" key="2">
    <source>
        <dbReference type="EMBL" id="MDV2883883.1"/>
    </source>
</evidence>
<dbReference type="InterPro" id="IPR012349">
    <property type="entry name" value="Split_barrel_FMN-bd"/>
</dbReference>
<dbReference type="RefSeq" id="WP_323465720.1">
    <property type="nucleotide sequence ID" value="NZ_CP144224.1"/>
</dbReference>
<dbReference type="AlphaFoldDB" id="A0AAJ2KU35"/>
<reference evidence="2" key="1">
    <citation type="submission" date="2023-10" db="EMBL/GenBank/DDBJ databases">
        <title>Screening of Alkalihalophilus pseudofirmusBZ-TG-HK211 and Its Alleviation of Salt Stress on Rapeseed Growth.</title>
        <authorList>
            <person name="Zhao B."/>
            <person name="Guo T."/>
        </authorList>
    </citation>
    <scope>NUCLEOTIDE SEQUENCE</scope>
    <source>
        <strain evidence="2">BZ-TG-HK211</strain>
    </source>
</reference>
<dbReference type="InterPro" id="IPR011576">
    <property type="entry name" value="Pyridox_Oxase_N"/>
</dbReference>